<evidence type="ECO:0000256" key="2">
    <source>
        <dbReference type="ARBA" id="ARBA00022801"/>
    </source>
</evidence>
<accession>A0A162Y6Q6</accession>
<dbReference type="EMBL" id="LQRT01000046">
    <property type="protein sequence ID" value="KZS38955.1"/>
    <property type="molecule type" value="Genomic_DNA"/>
</dbReference>
<dbReference type="CDD" id="cd06570">
    <property type="entry name" value="GH20_chitobiase-like_1"/>
    <property type="match status" value="1"/>
</dbReference>
<dbReference type="Pfam" id="PF00728">
    <property type="entry name" value="Glyco_hydro_20"/>
    <property type="match status" value="1"/>
</dbReference>
<dbReference type="InterPro" id="IPR017853">
    <property type="entry name" value="GH"/>
</dbReference>
<keyword evidence="8" id="KW-1185">Reference proteome</keyword>
<evidence type="ECO:0000256" key="3">
    <source>
        <dbReference type="ARBA" id="ARBA00023295"/>
    </source>
</evidence>
<dbReference type="Proteomes" id="UP000076715">
    <property type="component" value="Unassembled WGS sequence"/>
</dbReference>
<evidence type="ECO:0000259" key="5">
    <source>
        <dbReference type="Pfam" id="PF00728"/>
    </source>
</evidence>
<dbReference type="SUPFAM" id="SSF51445">
    <property type="entry name" value="(Trans)glycosidases"/>
    <property type="match status" value="1"/>
</dbReference>
<dbReference type="Gene3D" id="3.20.20.80">
    <property type="entry name" value="Glycosidases"/>
    <property type="match status" value="1"/>
</dbReference>
<evidence type="ECO:0000313" key="8">
    <source>
        <dbReference type="Proteomes" id="UP000076715"/>
    </source>
</evidence>
<dbReference type="GO" id="GO:0005764">
    <property type="term" value="C:lysosome"/>
    <property type="evidence" value="ECO:0007669"/>
    <property type="project" value="TreeGrafter"/>
</dbReference>
<dbReference type="GO" id="GO:0016020">
    <property type="term" value="C:membrane"/>
    <property type="evidence" value="ECO:0007669"/>
    <property type="project" value="TreeGrafter"/>
</dbReference>
<dbReference type="Gene3D" id="3.30.379.10">
    <property type="entry name" value="Chitobiase/beta-hexosaminidase domain 2-like"/>
    <property type="match status" value="1"/>
</dbReference>
<dbReference type="InterPro" id="IPR025705">
    <property type="entry name" value="Beta_hexosaminidase_sua/sub"/>
</dbReference>
<dbReference type="Pfam" id="PF02838">
    <property type="entry name" value="Glyco_hydro_20b"/>
    <property type="match status" value="1"/>
</dbReference>
<comment type="similarity">
    <text evidence="1">Belongs to the glycosyl hydrolase 20 family.</text>
</comment>
<dbReference type="PANTHER" id="PTHR22600:SF21">
    <property type="entry name" value="BETA-HEXOSAMINIDASE A"/>
    <property type="match status" value="1"/>
</dbReference>
<feature type="active site" description="Proton donor" evidence="4">
    <location>
        <position position="306"/>
    </location>
</feature>
<proteinExistence type="inferred from homology"/>
<gene>
    <name evidence="7" type="ORF">AWE51_13780</name>
</gene>
<evidence type="ECO:0000259" key="6">
    <source>
        <dbReference type="Pfam" id="PF02838"/>
    </source>
</evidence>
<dbReference type="InterPro" id="IPR015882">
    <property type="entry name" value="HEX_bac_N"/>
</dbReference>
<dbReference type="STRING" id="1642818.AWE51_13780"/>
<keyword evidence="3" id="KW-0326">Glycosidase</keyword>
<dbReference type="PANTHER" id="PTHR22600">
    <property type="entry name" value="BETA-HEXOSAMINIDASE"/>
    <property type="match status" value="1"/>
</dbReference>
<dbReference type="GO" id="GO:0030203">
    <property type="term" value="P:glycosaminoglycan metabolic process"/>
    <property type="evidence" value="ECO:0007669"/>
    <property type="project" value="TreeGrafter"/>
</dbReference>
<dbReference type="InterPro" id="IPR029018">
    <property type="entry name" value="Hex-like_dom2"/>
</dbReference>
<dbReference type="SUPFAM" id="SSF55545">
    <property type="entry name" value="beta-N-acetylhexosaminidase-like domain"/>
    <property type="match status" value="1"/>
</dbReference>
<reference evidence="7 8" key="1">
    <citation type="submission" date="2016-01" db="EMBL/GenBank/DDBJ databases">
        <title>The draft genome sequence of Aquimarina sp. RZW4-3-2.</title>
        <authorList>
            <person name="Wang Y."/>
        </authorList>
    </citation>
    <scope>NUCLEOTIDE SEQUENCE [LARGE SCALE GENOMIC DNA]</scope>
    <source>
        <strain evidence="7 8">RZW4-3-2</strain>
    </source>
</reference>
<dbReference type="GO" id="GO:0006689">
    <property type="term" value="P:ganglioside catabolic process"/>
    <property type="evidence" value="ECO:0007669"/>
    <property type="project" value="TreeGrafter"/>
</dbReference>
<feature type="domain" description="Beta-hexosaminidase bacterial type N-terminal" evidence="6">
    <location>
        <begin position="15"/>
        <end position="147"/>
    </location>
</feature>
<feature type="domain" description="Glycoside hydrolase family 20 catalytic" evidence="5">
    <location>
        <begin position="150"/>
        <end position="467"/>
    </location>
</feature>
<dbReference type="InterPro" id="IPR015883">
    <property type="entry name" value="Glyco_hydro_20_cat"/>
</dbReference>
<keyword evidence="2" id="KW-0378">Hydrolase</keyword>
<dbReference type="AlphaFoldDB" id="A0A162Y6Q6"/>
<dbReference type="GO" id="GO:0005975">
    <property type="term" value="P:carbohydrate metabolic process"/>
    <property type="evidence" value="ECO:0007669"/>
    <property type="project" value="InterPro"/>
</dbReference>
<sequence>MQLAFGQFDNRELNKVMPIPKDTKIGVGSFIIQENFTVAIQDTSNKRIYNATTRFIRRLSNETGVFLNHGFPLTITENKPSLHISYDRIGELKLFEDESYNLEVTNQSIKLHAVTDIGVLRGLETLYQLLNFETNHFYIPSIKIIDAPRFPWRGLMIDVARHFQPVDVLKRNLDAMSAVKLNVFHWHLTDDQGFRVESKTHPKLHELGSDGQYYTQQQIKEVISYAGDKGIRVIPEFDVPGHATAILTAYPEIASKNESYTIERNAGIFDPTLDPTNEKTYEVLSDLFEEMTQLFPDEYVHIGGDENEGKHWSENDDIKEFMNKKGFSSNHELQTHFNIRLQEILKKYGKKMIGWEEIMSPEIDKSAIIHSWKGVNEGLPAGESLIKATEMGYKTILSNGYYIDLMLPVEEHYAVDPVPYDNVLTKEQEDMILGGEATMWSELVTPLTIDSRIWPRTAAIAERFWSPKEVSDVENMKMRLHNVSLELEKLGTMHLRNREVILRNITKTEDITAISELTKVCEPLKLYSRNKGGTEYQTYSPFTLFADACTTDAKDAKEFEKLVDELINQPENKKIRIRLNQYLHKWNLLSSSLEGFDNPIINEIKPISENLSQISSILSMSLKNNNLSTNQEETLKEYIERAKKPVADVELVVIVSFERLMIHLKNYSKVAHK</sequence>
<organism evidence="7 8">
    <name type="scientific">Aquimarina aggregata</name>
    <dbReference type="NCBI Taxonomy" id="1642818"/>
    <lineage>
        <taxon>Bacteria</taxon>
        <taxon>Pseudomonadati</taxon>
        <taxon>Bacteroidota</taxon>
        <taxon>Flavobacteriia</taxon>
        <taxon>Flavobacteriales</taxon>
        <taxon>Flavobacteriaceae</taxon>
        <taxon>Aquimarina</taxon>
    </lineage>
</organism>
<evidence type="ECO:0000256" key="4">
    <source>
        <dbReference type="PIRSR" id="PIRSR625705-1"/>
    </source>
</evidence>
<dbReference type="PRINTS" id="PR00738">
    <property type="entry name" value="GLHYDRLASE20"/>
</dbReference>
<evidence type="ECO:0000256" key="1">
    <source>
        <dbReference type="ARBA" id="ARBA00006285"/>
    </source>
</evidence>
<dbReference type="GO" id="GO:0004563">
    <property type="term" value="F:beta-N-acetylhexosaminidase activity"/>
    <property type="evidence" value="ECO:0007669"/>
    <property type="project" value="InterPro"/>
</dbReference>
<evidence type="ECO:0000313" key="7">
    <source>
        <dbReference type="EMBL" id="KZS38955.1"/>
    </source>
</evidence>
<name>A0A162Y6Q6_9FLAO</name>
<comment type="caution">
    <text evidence="7">The sequence shown here is derived from an EMBL/GenBank/DDBJ whole genome shotgun (WGS) entry which is preliminary data.</text>
</comment>
<protein>
    <submittedName>
        <fullName evidence="7">Beta-N-acetylhexosaminidase</fullName>
    </submittedName>
</protein>